<name>A0A849SFL7_UNCEI</name>
<reference evidence="2 3" key="1">
    <citation type="submission" date="2020-04" db="EMBL/GenBank/DDBJ databases">
        <title>Metagenomic profiling of ammonia- and methane-oxidizing microorganisms in a Dutch drinking water treatment plant.</title>
        <authorList>
            <person name="Poghosyan L."/>
            <person name="Leucker S."/>
        </authorList>
    </citation>
    <scope>NUCLEOTIDE SEQUENCE [LARGE SCALE GENOMIC DNA]</scope>
    <source>
        <strain evidence="2">S-RSF-IL-03</strain>
    </source>
</reference>
<comment type="caution">
    <text evidence="2">The sequence shown here is derived from an EMBL/GenBank/DDBJ whole genome shotgun (WGS) entry which is preliminary data.</text>
</comment>
<evidence type="ECO:0000256" key="1">
    <source>
        <dbReference type="SAM" id="MobiDB-lite"/>
    </source>
</evidence>
<sequence>MKSAKTPPPHDLVGRWLHAYEEDGDEGQVYRRDDAELPLSRRPRESLELRADGSATMSVAGEDDRARAQRAAWREEAGEIVVRLARASKGAREVRVRRKSGGRIVIQREGA</sequence>
<proteinExistence type="predicted"/>
<evidence type="ECO:0000313" key="3">
    <source>
        <dbReference type="Proteomes" id="UP000580839"/>
    </source>
</evidence>
<dbReference type="AlphaFoldDB" id="A0A849SFL7"/>
<feature type="region of interest" description="Disordered" evidence="1">
    <location>
        <begin position="42"/>
        <end position="64"/>
    </location>
</feature>
<gene>
    <name evidence="2" type="ORF">HOP12_03730</name>
</gene>
<dbReference type="EMBL" id="JABFRW010000035">
    <property type="protein sequence ID" value="NOT33261.1"/>
    <property type="molecule type" value="Genomic_DNA"/>
</dbReference>
<organism evidence="2 3">
    <name type="scientific">Eiseniibacteriota bacterium</name>
    <dbReference type="NCBI Taxonomy" id="2212470"/>
    <lineage>
        <taxon>Bacteria</taxon>
        <taxon>Candidatus Eiseniibacteriota</taxon>
    </lineage>
</organism>
<feature type="compositionally biased region" description="Basic and acidic residues" evidence="1">
    <location>
        <begin position="42"/>
        <end position="51"/>
    </location>
</feature>
<evidence type="ECO:0008006" key="4">
    <source>
        <dbReference type="Google" id="ProtNLM"/>
    </source>
</evidence>
<dbReference type="Proteomes" id="UP000580839">
    <property type="component" value="Unassembled WGS sequence"/>
</dbReference>
<evidence type="ECO:0000313" key="2">
    <source>
        <dbReference type="EMBL" id="NOT33261.1"/>
    </source>
</evidence>
<accession>A0A849SFL7</accession>
<protein>
    <recommendedName>
        <fullName evidence="4">TIGR03067 domain-containing protein</fullName>
    </recommendedName>
</protein>